<gene>
    <name evidence="1" type="ORF">PAXRUDRAFT_180652</name>
</gene>
<sequence>MDLKLSELDPLLHYLSVHLMTIQEQSSRPDKTPLDPTPEPYALFWLEELRVTRRAVTLMAVHGLPHRLPGPLWALGPQFIAPELDGQAAKIAVLDGMKADDCEDLKDDKKAGLPWQDAWWLPGAPPLASDYGSRSMEHFAHVAVMRCGMTFRSCFRLGQIPALRLKLMKSELVAAYEAHRRASRDTELRLAHKLERIGQLADAFGFEELLLASMDGRF</sequence>
<keyword evidence="2" id="KW-1185">Reference proteome</keyword>
<dbReference type="EMBL" id="KN830821">
    <property type="protein sequence ID" value="KIK72446.1"/>
    <property type="molecule type" value="Genomic_DNA"/>
</dbReference>
<reference evidence="2" key="2">
    <citation type="submission" date="2015-01" db="EMBL/GenBank/DDBJ databases">
        <title>Evolutionary Origins and Diversification of the Mycorrhizal Mutualists.</title>
        <authorList>
            <consortium name="DOE Joint Genome Institute"/>
            <consortium name="Mycorrhizal Genomics Consortium"/>
            <person name="Kohler A."/>
            <person name="Kuo A."/>
            <person name="Nagy L.G."/>
            <person name="Floudas D."/>
            <person name="Copeland A."/>
            <person name="Barry K.W."/>
            <person name="Cichocki N."/>
            <person name="Veneault-Fourrey C."/>
            <person name="LaButti K."/>
            <person name="Lindquist E.A."/>
            <person name="Lipzen A."/>
            <person name="Lundell T."/>
            <person name="Morin E."/>
            <person name="Murat C."/>
            <person name="Riley R."/>
            <person name="Ohm R."/>
            <person name="Sun H."/>
            <person name="Tunlid A."/>
            <person name="Henrissat B."/>
            <person name="Grigoriev I.V."/>
            <person name="Hibbett D.S."/>
            <person name="Martin F."/>
        </authorList>
    </citation>
    <scope>NUCLEOTIDE SEQUENCE [LARGE SCALE GENOMIC DNA]</scope>
    <source>
        <strain evidence="2">Ve08.2h10</strain>
    </source>
</reference>
<name>A0A0D0CNV7_9AGAM</name>
<organism evidence="1 2">
    <name type="scientific">Paxillus rubicundulus Ve08.2h10</name>
    <dbReference type="NCBI Taxonomy" id="930991"/>
    <lineage>
        <taxon>Eukaryota</taxon>
        <taxon>Fungi</taxon>
        <taxon>Dikarya</taxon>
        <taxon>Basidiomycota</taxon>
        <taxon>Agaricomycotina</taxon>
        <taxon>Agaricomycetes</taxon>
        <taxon>Agaricomycetidae</taxon>
        <taxon>Boletales</taxon>
        <taxon>Paxilineae</taxon>
        <taxon>Paxillaceae</taxon>
        <taxon>Paxillus</taxon>
    </lineage>
</organism>
<dbReference type="HOGENOM" id="CLU_088124_0_0_1"/>
<evidence type="ECO:0000313" key="1">
    <source>
        <dbReference type="EMBL" id="KIK72446.1"/>
    </source>
</evidence>
<dbReference type="AlphaFoldDB" id="A0A0D0CNV7"/>
<reference evidence="1 2" key="1">
    <citation type="submission" date="2014-04" db="EMBL/GenBank/DDBJ databases">
        <authorList>
            <consortium name="DOE Joint Genome Institute"/>
            <person name="Kuo A."/>
            <person name="Kohler A."/>
            <person name="Jargeat P."/>
            <person name="Nagy L.G."/>
            <person name="Floudas D."/>
            <person name="Copeland A."/>
            <person name="Barry K.W."/>
            <person name="Cichocki N."/>
            <person name="Veneault-Fourrey C."/>
            <person name="LaButti K."/>
            <person name="Lindquist E.A."/>
            <person name="Lipzen A."/>
            <person name="Lundell T."/>
            <person name="Morin E."/>
            <person name="Murat C."/>
            <person name="Sun H."/>
            <person name="Tunlid A."/>
            <person name="Henrissat B."/>
            <person name="Grigoriev I.V."/>
            <person name="Hibbett D.S."/>
            <person name="Martin F."/>
            <person name="Nordberg H.P."/>
            <person name="Cantor M.N."/>
            <person name="Hua S.X."/>
        </authorList>
    </citation>
    <scope>NUCLEOTIDE SEQUENCE [LARGE SCALE GENOMIC DNA]</scope>
    <source>
        <strain evidence="1 2">Ve08.2h10</strain>
    </source>
</reference>
<dbReference type="Proteomes" id="UP000054538">
    <property type="component" value="Unassembled WGS sequence"/>
</dbReference>
<proteinExistence type="predicted"/>
<dbReference type="InParanoid" id="A0A0D0CNV7"/>
<protein>
    <submittedName>
        <fullName evidence="1">Unplaced genomic scaffold scaffold_5999, whole genome shotgun sequence</fullName>
    </submittedName>
</protein>
<accession>A0A0D0CNV7</accession>
<dbReference type="OrthoDB" id="2667690at2759"/>
<evidence type="ECO:0000313" key="2">
    <source>
        <dbReference type="Proteomes" id="UP000054538"/>
    </source>
</evidence>